<keyword evidence="3" id="KW-0732">Signal</keyword>
<dbReference type="OrthoDB" id="358279at2"/>
<name>A0A419WB70_9BACT</name>
<protein>
    <submittedName>
        <fullName evidence="5">Xylose-binding protein</fullName>
    </submittedName>
</protein>
<reference evidence="5 6" key="1">
    <citation type="submission" date="2018-09" db="EMBL/GenBank/DDBJ databases">
        <title>Genomic Encyclopedia of Archaeal and Bacterial Type Strains, Phase II (KMG-II): from individual species to whole genera.</title>
        <authorList>
            <person name="Goeker M."/>
        </authorList>
    </citation>
    <scope>NUCLEOTIDE SEQUENCE [LARGE SCALE GENOMIC DNA]</scope>
    <source>
        <strain evidence="5 6">DSM 27148</strain>
    </source>
</reference>
<keyword evidence="6" id="KW-1185">Reference proteome</keyword>
<dbReference type="GO" id="GO:0030288">
    <property type="term" value="C:outer membrane-bounded periplasmic space"/>
    <property type="evidence" value="ECO:0007669"/>
    <property type="project" value="TreeGrafter"/>
</dbReference>
<gene>
    <name evidence="5" type="ORF">BC643_3107</name>
</gene>
<dbReference type="PROSITE" id="PS51257">
    <property type="entry name" value="PROKAR_LIPOPROTEIN"/>
    <property type="match status" value="1"/>
</dbReference>
<dbReference type="SUPFAM" id="SSF53822">
    <property type="entry name" value="Periplasmic binding protein-like I"/>
    <property type="match status" value="1"/>
</dbReference>
<dbReference type="InterPro" id="IPR050555">
    <property type="entry name" value="Bact_Solute-Bind_Prot2"/>
</dbReference>
<dbReference type="Pfam" id="PF13407">
    <property type="entry name" value="Peripla_BP_4"/>
    <property type="match status" value="1"/>
</dbReference>
<sequence>MKQISFLFQIFLVFLLLSGCNQKPEIGLLMDTIARERWVKDRDAFVEKVEENKGTVIVKVADSNPDVQFQQALELINNDVDVLVIIPVDMVVAAGIVKMAKNKNIPVISYDRLIKDSDIDFYVSTDNIKVGEEQAQFLTTVSPTGNYVLIGGPTSDNNSYQLYLGWMNVLQPMIDKGDINVVGSKFVSSWEGNDGYKMVKEILDSGETVDAIIAGNDALASGAIQALKEKDLAGKVLVAGQDADIGAIRNIMLGDQTITVYKPIESLAYNAADAAMKLAKGKNPSDNMSFTVNNGHRLVPAILLDGQVVNKQNIRMTVISEGFVAEQEIFE</sequence>
<organism evidence="5 6">
    <name type="scientific">Mangrovibacterium diazotrophicum</name>
    <dbReference type="NCBI Taxonomy" id="1261403"/>
    <lineage>
        <taxon>Bacteria</taxon>
        <taxon>Pseudomonadati</taxon>
        <taxon>Bacteroidota</taxon>
        <taxon>Bacteroidia</taxon>
        <taxon>Marinilabiliales</taxon>
        <taxon>Prolixibacteraceae</taxon>
        <taxon>Mangrovibacterium</taxon>
    </lineage>
</organism>
<dbReference type="InterPro" id="IPR028082">
    <property type="entry name" value="Peripla_BP_I"/>
</dbReference>
<dbReference type="EMBL" id="RAPN01000001">
    <property type="protein sequence ID" value="RKD92730.1"/>
    <property type="molecule type" value="Genomic_DNA"/>
</dbReference>
<dbReference type="AlphaFoldDB" id="A0A419WB70"/>
<evidence type="ECO:0000256" key="3">
    <source>
        <dbReference type="ARBA" id="ARBA00022729"/>
    </source>
</evidence>
<dbReference type="Proteomes" id="UP000283387">
    <property type="component" value="Unassembled WGS sequence"/>
</dbReference>
<proteinExistence type="inferred from homology"/>
<feature type="domain" description="Periplasmic binding protein" evidence="4">
    <location>
        <begin position="26"/>
        <end position="282"/>
    </location>
</feature>
<comment type="similarity">
    <text evidence="2">Belongs to the bacterial solute-binding protein 2 family.</text>
</comment>
<evidence type="ECO:0000256" key="2">
    <source>
        <dbReference type="ARBA" id="ARBA00007639"/>
    </source>
</evidence>
<dbReference type="GO" id="GO:0030246">
    <property type="term" value="F:carbohydrate binding"/>
    <property type="evidence" value="ECO:0007669"/>
    <property type="project" value="TreeGrafter"/>
</dbReference>
<accession>A0A419WB70</accession>
<dbReference type="InterPro" id="IPR025997">
    <property type="entry name" value="SBP_2_dom"/>
</dbReference>
<dbReference type="PANTHER" id="PTHR30036:SF1">
    <property type="entry name" value="D-XYLOSE-BINDING PERIPLASMIC PROTEIN"/>
    <property type="match status" value="1"/>
</dbReference>
<comment type="subcellular location">
    <subcellularLocation>
        <location evidence="1">Cell envelope</location>
    </subcellularLocation>
</comment>
<evidence type="ECO:0000256" key="1">
    <source>
        <dbReference type="ARBA" id="ARBA00004196"/>
    </source>
</evidence>
<evidence type="ECO:0000259" key="4">
    <source>
        <dbReference type="Pfam" id="PF13407"/>
    </source>
</evidence>
<evidence type="ECO:0000313" key="6">
    <source>
        <dbReference type="Proteomes" id="UP000283387"/>
    </source>
</evidence>
<evidence type="ECO:0000313" key="5">
    <source>
        <dbReference type="EMBL" id="RKD92730.1"/>
    </source>
</evidence>
<dbReference type="Gene3D" id="3.40.50.2300">
    <property type="match status" value="2"/>
</dbReference>
<comment type="caution">
    <text evidence="5">The sequence shown here is derived from an EMBL/GenBank/DDBJ whole genome shotgun (WGS) entry which is preliminary data.</text>
</comment>
<dbReference type="PANTHER" id="PTHR30036">
    <property type="entry name" value="D-XYLOSE-BINDING PERIPLASMIC PROTEIN"/>
    <property type="match status" value="1"/>
</dbReference>